<dbReference type="RefSeq" id="WP_389220254.1">
    <property type="nucleotide sequence ID" value="NZ_JBIACJ010000006.1"/>
</dbReference>
<dbReference type="EMBL" id="JBIACJ010000006">
    <property type="protein sequence ID" value="MFE8697321.1"/>
    <property type="molecule type" value="Genomic_DNA"/>
</dbReference>
<gene>
    <name evidence="2" type="ORF">ACFYKT_13335</name>
</gene>
<organism evidence="2 3">
    <name type="scientific">Cytobacillus mangrovibacter</name>
    <dbReference type="NCBI Taxonomy" id="3299024"/>
    <lineage>
        <taxon>Bacteria</taxon>
        <taxon>Bacillati</taxon>
        <taxon>Bacillota</taxon>
        <taxon>Bacilli</taxon>
        <taxon>Bacillales</taxon>
        <taxon>Bacillaceae</taxon>
        <taxon>Cytobacillus</taxon>
    </lineage>
</organism>
<keyword evidence="3" id="KW-1185">Reference proteome</keyword>
<dbReference type="Pfam" id="PF08671">
    <property type="entry name" value="SinI"/>
    <property type="match status" value="1"/>
</dbReference>
<proteinExistence type="predicted"/>
<name>A0ABW6JZP4_9BACI</name>
<sequence>MVEIKSKVEGIDTEWVKLMVEAKNLGIEKEKIREFLMKNSVKQMIIEGR</sequence>
<protein>
    <submittedName>
        <fullName evidence="2">Anti-repressor SinI family protein</fullName>
    </submittedName>
</protein>
<dbReference type="InterPro" id="IPR010981">
    <property type="entry name" value="SinR/SinI_dimer_dom"/>
</dbReference>
<dbReference type="PROSITE" id="PS51500">
    <property type="entry name" value="SIN"/>
    <property type="match status" value="1"/>
</dbReference>
<accession>A0ABW6JZP4</accession>
<evidence type="ECO:0000259" key="1">
    <source>
        <dbReference type="PROSITE" id="PS51500"/>
    </source>
</evidence>
<dbReference type="SUPFAM" id="SSF47406">
    <property type="entry name" value="SinR repressor dimerisation domain-like"/>
    <property type="match status" value="1"/>
</dbReference>
<feature type="domain" description="Sin" evidence="1">
    <location>
        <begin position="2"/>
        <end position="40"/>
    </location>
</feature>
<dbReference type="InterPro" id="IPR036281">
    <property type="entry name" value="SinR/SinI_dimer_dom_sf"/>
</dbReference>
<evidence type="ECO:0000313" key="3">
    <source>
        <dbReference type="Proteomes" id="UP001601058"/>
    </source>
</evidence>
<reference evidence="2 3" key="1">
    <citation type="submission" date="2024-08" db="EMBL/GenBank/DDBJ databases">
        <title>Two novel Cytobacillus novel species.</title>
        <authorList>
            <person name="Liu G."/>
        </authorList>
    </citation>
    <scope>NUCLEOTIDE SEQUENCE [LARGE SCALE GENOMIC DNA]</scope>
    <source>
        <strain evidence="2 3">FJAT-53684</strain>
    </source>
</reference>
<dbReference type="Proteomes" id="UP001601058">
    <property type="component" value="Unassembled WGS sequence"/>
</dbReference>
<evidence type="ECO:0000313" key="2">
    <source>
        <dbReference type="EMBL" id="MFE8697321.1"/>
    </source>
</evidence>
<comment type="caution">
    <text evidence="2">The sequence shown here is derived from an EMBL/GenBank/DDBJ whole genome shotgun (WGS) entry which is preliminary data.</text>
</comment>